<accession>A0AA38HCY9</accession>
<dbReference type="RefSeq" id="XP_052946506.1">
    <property type="nucleotide sequence ID" value="XM_053093417.1"/>
</dbReference>
<evidence type="ECO:0000313" key="2">
    <source>
        <dbReference type="Proteomes" id="UP001164286"/>
    </source>
</evidence>
<organism evidence="1 2">
    <name type="scientific">Dioszegia hungarica</name>
    <dbReference type="NCBI Taxonomy" id="4972"/>
    <lineage>
        <taxon>Eukaryota</taxon>
        <taxon>Fungi</taxon>
        <taxon>Dikarya</taxon>
        <taxon>Basidiomycota</taxon>
        <taxon>Agaricomycotina</taxon>
        <taxon>Tremellomycetes</taxon>
        <taxon>Tremellales</taxon>
        <taxon>Bulleribasidiaceae</taxon>
        <taxon>Dioszegia</taxon>
    </lineage>
</organism>
<dbReference type="EMBL" id="JAKWFO010000005">
    <property type="protein sequence ID" value="KAI9636729.1"/>
    <property type="molecule type" value="Genomic_DNA"/>
</dbReference>
<dbReference type="Proteomes" id="UP001164286">
    <property type="component" value="Unassembled WGS sequence"/>
</dbReference>
<dbReference type="AlphaFoldDB" id="A0AA38HCY9"/>
<reference evidence="1" key="1">
    <citation type="journal article" date="2022" name="G3 (Bethesda)">
        <title>High quality genome of the basidiomycete yeast Dioszegia hungarica PDD-24b-2 isolated from cloud water.</title>
        <authorList>
            <person name="Jarrige D."/>
            <person name="Haridas S."/>
            <person name="Bleykasten-Grosshans C."/>
            <person name="Joly M."/>
            <person name="Nadalig T."/>
            <person name="Sancelme M."/>
            <person name="Vuilleumier S."/>
            <person name="Grigoriev I.V."/>
            <person name="Amato P."/>
            <person name="Bringel F."/>
        </authorList>
    </citation>
    <scope>NUCLEOTIDE SEQUENCE</scope>
    <source>
        <strain evidence="1">PDD-24b-2</strain>
    </source>
</reference>
<comment type="caution">
    <text evidence="1">The sequence shown here is derived from an EMBL/GenBank/DDBJ whole genome shotgun (WGS) entry which is preliminary data.</text>
</comment>
<name>A0AA38HCY9_9TREE</name>
<evidence type="ECO:0000313" key="1">
    <source>
        <dbReference type="EMBL" id="KAI9636729.1"/>
    </source>
</evidence>
<dbReference type="GeneID" id="77732622"/>
<keyword evidence="2" id="KW-1185">Reference proteome</keyword>
<sequence>MTLASKDYLRMGVPSARRHSHAGPVDHYHHLKLETHFELGPLPIVIASVHSVSAQGVHTTTIFTALAVDHPMALLGLDWATIQIDGGFDRTAGVPDCDLAPIFASTGAVVESIGRTIFHCLGGAPYGFWRLVNGQMEPYEPPFIVDKIKMVPGPALAAHNVATLFKLGDVVAYILDHQNQFYELAEHIFVAERVVLLDWRSITSLCALLAKDRTTIEALGAELLDADDWDFVDTIVIILEPLRVFMEKYERITDIPSSILAPDLFIALADVHDARYTNPRLEGIGIALDILHHALFEQRFGPIIAQVWDYKWQETERLMGTVKRIATSIQYLATGSPSLIATGLPEVAAVLASTNGFCTEILEIGRDYNGAERREEYEVSSVDDHGGELVRLLRNVNAAYLDLYRTVEPDLSYEAIQNLHFRSKNAYDLIQALDRYLRMLAGQDVSQSSINAKVELAVEKRIQALRGALVAEVTDKVMREIGRGSGGT</sequence>
<gene>
    <name evidence="1" type="ORF">MKK02DRAFT_45434</name>
</gene>
<proteinExistence type="predicted"/>
<protein>
    <submittedName>
        <fullName evidence="1">Uncharacterized protein</fullName>
    </submittedName>
</protein>